<keyword evidence="1 6" id="KW-0645">Protease</keyword>
<evidence type="ECO:0000256" key="7">
    <source>
        <dbReference type="SAM" id="Phobius"/>
    </source>
</evidence>
<sequence>MIRGRGKWYDGKTSRQHEVELHLDAGALRVVGVGVDRCVPVGRLRVDPRLGKAVRAVRFPDGELLETADDGLLDHLERRQGRGAFFRQVHRWENSPRRAVIAFVLLAALSFLFVRFGIPELADRAAATFPATTEGLLGRETLQILDRTLLEPSRLPAARQRQLRRLFDGVTSSYAEREGWRLEFRSGDVVGANAFALPAGIVIVTDKLVQLAKNDQEIAGVMAHEIGHLTRRHALRHLLRNSATALLVASVTGDITSVTSLSATLPTALIDAKYSRDFENEADDAAVAYLKGMGIPTRVYADMLRRLEKDHEKDSGKGARIGELFQDHPLIEDRVNRVLGR</sequence>
<dbReference type="Pfam" id="PF01435">
    <property type="entry name" value="Peptidase_M48"/>
    <property type="match status" value="1"/>
</dbReference>
<proteinExistence type="inferred from homology"/>
<dbReference type="GO" id="GO:0004222">
    <property type="term" value="F:metalloendopeptidase activity"/>
    <property type="evidence" value="ECO:0007669"/>
    <property type="project" value="InterPro"/>
</dbReference>
<evidence type="ECO:0000256" key="6">
    <source>
        <dbReference type="RuleBase" id="RU003983"/>
    </source>
</evidence>
<keyword evidence="3 6" id="KW-0378">Hydrolase</keyword>
<keyword evidence="7" id="KW-0472">Membrane</keyword>
<keyword evidence="7" id="KW-0812">Transmembrane</keyword>
<dbReference type="Proteomes" id="UP000636888">
    <property type="component" value="Unassembled WGS sequence"/>
</dbReference>
<dbReference type="PANTHER" id="PTHR22726:SF1">
    <property type="entry name" value="METALLOENDOPEPTIDASE OMA1, MITOCHONDRIAL"/>
    <property type="match status" value="1"/>
</dbReference>
<evidence type="ECO:0000256" key="2">
    <source>
        <dbReference type="ARBA" id="ARBA00022723"/>
    </source>
</evidence>
<keyword evidence="2" id="KW-0479">Metal-binding</keyword>
<evidence type="ECO:0000256" key="4">
    <source>
        <dbReference type="ARBA" id="ARBA00022833"/>
    </source>
</evidence>
<comment type="caution">
    <text evidence="10">The sequence shown here is derived from an EMBL/GenBank/DDBJ whole genome shotgun (WGS) entry which is preliminary data.</text>
</comment>
<dbReference type="AlphaFoldDB" id="A0A8J7S818"/>
<evidence type="ECO:0000313" key="11">
    <source>
        <dbReference type="Proteomes" id="UP000636888"/>
    </source>
</evidence>
<evidence type="ECO:0000313" key="10">
    <source>
        <dbReference type="EMBL" id="MBJ6727376.1"/>
    </source>
</evidence>
<keyword evidence="5 6" id="KW-0482">Metalloprotease</keyword>
<dbReference type="GO" id="GO:0051603">
    <property type="term" value="P:proteolysis involved in protein catabolic process"/>
    <property type="evidence" value="ECO:0007669"/>
    <property type="project" value="TreeGrafter"/>
</dbReference>
<reference evidence="10" key="1">
    <citation type="submission" date="2020-12" db="EMBL/GenBank/DDBJ databases">
        <title>Geomonas sp. Red875, isolated from river sediment.</title>
        <authorList>
            <person name="Xu Z."/>
            <person name="Zhang Z."/>
            <person name="Masuda Y."/>
            <person name="Itoh H."/>
            <person name="Senoo K."/>
        </authorList>
    </citation>
    <scope>NUCLEOTIDE SEQUENCE</scope>
    <source>
        <strain evidence="10">Red875</strain>
    </source>
</reference>
<dbReference type="PANTHER" id="PTHR22726">
    <property type="entry name" value="METALLOENDOPEPTIDASE OMA1"/>
    <property type="match status" value="1"/>
</dbReference>
<dbReference type="Pfam" id="PF23368">
    <property type="entry name" value="DUF7092"/>
    <property type="match status" value="1"/>
</dbReference>
<evidence type="ECO:0000259" key="8">
    <source>
        <dbReference type="Pfam" id="PF01435"/>
    </source>
</evidence>
<keyword evidence="4 6" id="KW-0862">Zinc</keyword>
<dbReference type="EMBL" id="JAEMHM010000023">
    <property type="protein sequence ID" value="MBJ6727376.1"/>
    <property type="molecule type" value="Genomic_DNA"/>
</dbReference>
<gene>
    <name evidence="10" type="ORF">JFN93_21905</name>
</gene>
<dbReference type="RefSeq" id="WP_199386405.1">
    <property type="nucleotide sequence ID" value="NZ_JAEMHM010000023.1"/>
</dbReference>
<protein>
    <submittedName>
        <fullName evidence="10">M48 family metallopeptidase</fullName>
    </submittedName>
</protein>
<comment type="similarity">
    <text evidence="6">Belongs to the peptidase M48 family.</text>
</comment>
<dbReference type="InterPro" id="IPR055518">
    <property type="entry name" value="DUF7092"/>
</dbReference>
<keyword evidence="11" id="KW-1185">Reference proteome</keyword>
<evidence type="ECO:0000259" key="9">
    <source>
        <dbReference type="Pfam" id="PF23368"/>
    </source>
</evidence>
<evidence type="ECO:0000256" key="3">
    <source>
        <dbReference type="ARBA" id="ARBA00022801"/>
    </source>
</evidence>
<dbReference type="InterPro" id="IPR001915">
    <property type="entry name" value="Peptidase_M48"/>
</dbReference>
<feature type="domain" description="DUF7092" evidence="9">
    <location>
        <begin position="5"/>
        <end position="80"/>
    </location>
</feature>
<dbReference type="CDD" id="cd07332">
    <property type="entry name" value="M48C_Oma1_like"/>
    <property type="match status" value="1"/>
</dbReference>
<name>A0A8J7S818_9BACT</name>
<dbReference type="InterPro" id="IPR051156">
    <property type="entry name" value="Mito/Outer_Membr_Metalloprot"/>
</dbReference>
<dbReference type="GO" id="GO:0046872">
    <property type="term" value="F:metal ion binding"/>
    <property type="evidence" value="ECO:0007669"/>
    <property type="project" value="UniProtKB-KW"/>
</dbReference>
<keyword evidence="7" id="KW-1133">Transmembrane helix</keyword>
<dbReference type="GO" id="GO:0016020">
    <property type="term" value="C:membrane"/>
    <property type="evidence" value="ECO:0007669"/>
    <property type="project" value="TreeGrafter"/>
</dbReference>
<feature type="transmembrane region" description="Helical" evidence="7">
    <location>
        <begin position="99"/>
        <end position="118"/>
    </location>
</feature>
<evidence type="ECO:0000256" key="5">
    <source>
        <dbReference type="ARBA" id="ARBA00023049"/>
    </source>
</evidence>
<dbReference type="Gene3D" id="3.30.2010.10">
    <property type="entry name" value="Metalloproteases ('zincins'), catalytic domain"/>
    <property type="match status" value="1"/>
</dbReference>
<evidence type="ECO:0000256" key="1">
    <source>
        <dbReference type="ARBA" id="ARBA00022670"/>
    </source>
</evidence>
<organism evidence="10 11">
    <name type="scientific">Geomesophilobacter sediminis</name>
    <dbReference type="NCBI Taxonomy" id="2798584"/>
    <lineage>
        <taxon>Bacteria</taxon>
        <taxon>Pseudomonadati</taxon>
        <taxon>Thermodesulfobacteriota</taxon>
        <taxon>Desulfuromonadia</taxon>
        <taxon>Geobacterales</taxon>
        <taxon>Geobacteraceae</taxon>
        <taxon>Geomesophilobacter</taxon>
    </lineage>
</organism>
<feature type="domain" description="Peptidase M48" evidence="8">
    <location>
        <begin position="178"/>
        <end position="339"/>
    </location>
</feature>
<accession>A0A8J7S818</accession>
<comment type="cofactor">
    <cofactor evidence="6">
        <name>Zn(2+)</name>
        <dbReference type="ChEBI" id="CHEBI:29105"/>
    </cofactor>
    <text evidence="6">Binds 1 zinc ion per subunit.</text>
</comment>